<evidence type="ECO:0000256" key="2">
    <source>
        <dbReference type="ARBA" id="ARBA00023180"/>
    </source>
</evidence>
<dbReference type="GO" id="GO:0032222">
    <property type="term" value="P:regulation of synaptic transmission, cholinergic"/>
    <property type="evidence" value="ECO:0007669"/>
    <property type="project" value="InterPro"/>
</dbReference>
<dbReference type="PANTHER" id="PTHR33562:SF2">
    <property type="entry name" value="PROTEIN QUIVER"/>
    <property type="match status" value="1"/>
</dbReference>
<evidence type="ECO:0000313" key="4">
    <source>
        <dbReference type="Proteomes" id="UP000694867"/>
    </source>
</evidence>
<dbReference type="KEGG" id="goe:100902434"/>
<dbReference type="RefSeq" id="XP_003738389.2">
    <property type="nucleotide sequence ID" value="XM_003738341.2"/>
</dbReference>
<keyword evidence="2" id="KW-0325">Glycoprotein</keyword>
<sequence>MSYLIQGVLISALFIAMGDAIKCWECKSHADPLCADPFDNTTLPITECNRRYLPHLPNLIATMCRKVRQKVNGNWRVIRSCAYLGEPGEGHGDENYCLMRTGTFDVFIETCTCNSKDGCNSSVALKSMSLLLMLTLAKLSAEILNPRSCMTLQIYAELVE</sequence>
<dbReference type="AlphaFoldDB" id="A0AAJ6QNF7"/>
<feature type="chain" id="PRO_5042473718" evidence="3">
    <location>
        <begin position="21"/>
        <end position="160"/>
    </location>
</feature>
<reference evidence="5" key="1">
    <citation type="submission" date="2025-08" db="UniProtKB">
        <authorList>
            <consortium name="RefSeq"/>
        </authorList>
    </citation>
    <scope>IDENTIFICATION</scope>
</reference>
<organism evidence="4 5">
    <name type="scientific">Galendromus occidentalis</name>
    <name type="common">western predatory mite</name>
    <dbReference type="NCBI Taxonomy" id="34638"/>
    <lineage>
        <taxon>Eukaryota</taxon>
        <taxon>Metazoa</taxon>
        <taxon>Ecdysozoa</taxon>
        <taxon>Arthropoda</taxon>
        <taxon>Chelicerata</taxon>
        <taxon>Arachnida</taxon>
        <taxon>Acari</taxon>
        <taxon>Parasitiformes</taxon>
        <taxon>Mesostigmata</taxon>
        <taxon>Gamasina</taxon>
        <taxon>Phytoseioidea</taxon>
        <taxon>Phytoseiidae</taxon>
        <taxon>Typhlodrominae</taxon>
        <taxon>Galendromus</taxon>
    </lineage>
</organism>
<gene>
    <name evidence="5" type="primary">LOC100902434</name>
</gene>
<keyword evidence="1 3" id="KW-0732">Signal</keyword>
<name>A0AAJ6QNF7_9ACAR</name>
<dbReference type="GeneID" id="100902434"/>
<evidence type="ECO:0000256" key="1">
    <source>
        <dbReference type="ARBA" id="ARBA00022729"/>
    </source>
</evidence>
<evidence type="ECO:0000256" key="3">
    <source>
        <dbReference type="SAM" id="SignalP"/>
    </source>
</evidence>
<dbReference type="InterPro" id="IPR031424">
    <property type="entry name" value="QVR-like"/>
</dbReference>
<dbReference type="InterPro" id="IPR050975">
    <property type="entry name" value="Sleep_regulator"/>
</dbReference>
<dbReference type="GO" id="GO:0030431">
    <property type="term" value="P:sleep"/>
    <property type="evidence" value="ECO:0007669"/>
    <property type="project" value="InterPro"/>
</dbReference>
<evidence type="ECO:0000313" key="5">
    <source>
        <dbReference type="RefSeq" id="XP_003738389.2"/>
    </source>
</evidence>
<keyword evidence="4" id="KW-1185">Reference proteome</keyword>
<dbReference type="Pfam" id="PF17064">
    <property type="entry name" value="QVR"/>
    <property type="match status" value="1"/>
</dbReference>
<dbReference type="Proteomes" id="UP000694867">
    <property type="component" value="Unplaced"/>
</dbReference>
<accession>A0AAJ6QNF7</accession>
<protein>
    <submittedName>
        <fullName evidence="5">Uncharacterized protein LOC100902434</fullName>
    </submittedName>
</protein>
<dbReference type="PANTHER" id="PTHR33562">
    <property type="entry name" value="ATILLA, ISOFORM B-RELATED-RELATED"/>
    <property type="match status" value="1"/>
</dbReference>
<dbReference type="CDD" id="cd23592">
    <property type="entry name" value="TFP_LU_ECD_Crok"/>
    <property type="match status" value="1"/>
</dbReference>
<proteinExistence type="predicted"/>
<feature type="signal peptide" evidence="3">
    <location>
        <begin position="1"/>
        <end position="20"/>
    </location>
</feature>